<dbReference type="Proteomes" id="UP001353858">
    <property type="component" value="Unassembled WGS sequence"/>
</dbReference>
<organism evidence="4 5">
    <name type="scientific">Aquatica leii</name>
    <dbReference type="NCBI Taxonomy" id="1421715"/>
    <lineage>
        <taxon>Eukaryota</taxon>
        <taxon>Metazoa</taxon>
        <taxon>Ecdysozoa</taxon>
        <taxon>Arthropoda</taxon>
        <taxon>Hexapoda</taxon>
        <taxon>Insecta</taxon>
        <taxon>Pterygota</taxon>
        <taxon>Neoptera</taxon>
        <taxon>Endopterygota</taxon>
        <taxon>Coleoptera</taxon>
        <taxon>Polyphaga</taxon>
        <taxon>Elateriformia</taxon>
        <taxon>Elateroidea</taxon>
        <taxon>Lampyridae</taxon>
        <taxon>Luciolinae</taxon>
        <taxon>Aquatica</taxon>
    </lineage>
</organism>
<dbReference type="InterPro" id="IPR038219">
    <property type="entry name" value="Sep15/SelM_sf"/>
</dbReference>
<keyword evidence="5" id="KW-1185">Reference proteome</keyword>
<dbReference type="Pfam" id="PF08806">
    <property type="entry name" value="Sep15_SelM"/>
    <property type="match status" value="1"/>
</dbReference>
<proteinExistence type="inferred from homology"/>
<evidence type="ECO:0000313" key="5">
    <source>
        <dbReference type="Proteomes" id="UP001353858"/>
    </source>
</evidence>
<accession>A0AAN7PSX9</accession>
<protein>
    <recommendedName>
        <fullName evidence="3">Selenoprotein F/M domain-containing protein</fullName>
    </recommendedName>
</protein>
<sequence>MLNMHSVIFLCGLLLLGNCEKINNIVRAKIETCAGCQLYDLPDLKAFIFEDFTQYEDTELKLVPGAAPILIFLDKSDEPVERVDLKLFGRNEPAARDLPDILIEPQPGCSGIANVVVPPQLTPKKNIVTPEAIRPHLKASARKTIKRRKVTSTVLTDTPEIEERKQKEIEKK</sequence>
<dbReference type="EMBL" id="JARPUR010000005">
    <property type="protein sequence ID" value="KAK4876064.1"/>
    <property type="molecule type" value="Genomic_DNA"/>
</dbReference>
<dbReference type="AlphaFoldDB" id="A0AAN7PSX9"/>
<feature type="chain" id="PRO_5042981142" description="Selenoprotein F/M domain-containing protein" evidence="2">
    <location>
        <begin position="20"/>
        <end position="172"/>
    </location>
</feature>
<comment type="caution">
    <text evidence="4">The sequence shown here is derived from an EMBL/GenBank/DDBJ whole genome shotgun (WGS) entry which is preliminary data.</text>
</comment>
<feature type="domain" description="Selenoprotein F/M" evidence="3">
    <location>
        <begin position="29"/>
        <end position="91"/>
    </location>
</feature>
<reference evidence="5" key="1">
    <citation type="submission" date="2023-01" db="EMBL/GenBank/DDBJ databases">
        <title>Key to firefly adult light organ development and bioluminescence: homeobox transcription factors regulate luciferase expression and transportation to peroxisome.</title>
        <authorList>
            <person name="Fu X."/>
        </authorList>
    </citation>
    <scope>NUCLEOTIDE SEQUENCE [LARGE SCALE GENOMIC DNA]</scope>
</reference>
<evidence type="ECO:0000256" key="2">
    <source>
        <dbReference type="SAM" id="SignalP"/>
    </source>
</evidence>
<name>A0AAN7PSX9_9COLE</name>
<gene>
    <name evidence="4" type="ORF">RN001_012486</name>
</gene>
<dbReference type="InterPro" id="IPR036249">
    <property type="entry name" value="Thioredoxin-like_sf"/>
</dbReference>
<comment type="similarity">
    <text evidence="1">Belongs to the selenoprotein M/F family.</text>
</comment>
<dbReference type="SUPFAM" id="SSF52833">
    <property type="entry name" value="Thioredoxin-like"/>
    <property type="match status" value="1"/>
</dbReference>
<evidence type="ECO:0000259" key="3">
    <source>
        <dbReference type="Pfam" id="PF08806"/>
    </source>
</evidence>
<dbReference type="Gene3D" id="3.40.30.50">
    <property type="entry name" value="Sep15/SelM thioredoxin-like domain, active-site redox motif"/>
    <property type="match status" value="1"/>
</dbReference>
<evidence type="ECO:0000256" key="1">
    <source>
        <dbReference type="ARBA" id="ARBA00005742"/>
    </source>
</evidence>
<feature type="signal peptide" evidence="2">
    <location>
        <begin position="1"/>
        <end position="19"/>
    </location>
</feature>
<dbReference type="InterPro" id="IPR014912">
    <property type="entry name" value="Sep15_SelM_dom"/>
</dbReference>
<evidence type="ECO:0000313" key="4">
    <source>
        <dbReference type="EMBL" id="KAK4876064.1"/>
    </source>
</evidence>
<keyword evidence="2" id="KW-0732">Signal</keyword>